<organism evidence="2">
    <name type="scientific">uncultured Rubrobacteraceae bacterium</name>
    <dbReference type="NCBI Taxonomy" id="349277"/>
    <lineage>
        <taxon>Bacteria</taxon>
        <taxon>Bacillati</taxon>
        <taxon>Actinomycetota</taxon>
        <taxon>Rubrobacteria</taxon>
        <taxon>Rubrobacterales</taxon>
        <taxon>Rubrobacteraceae</taxon>
        <taxon>environmental samples</taxon>
    </lineage>
</organism>
<feature type="non-terminal residue" evidence="2">
    <location>
        <position position="1"/>
    </location>
</feature>
<accession>A0A6J4NZY0</accession>
<proteinExistence type="predicted"/>
<feature type="compositionally biased region" description="Basic and acidic residues" evidence="1">
    <location>
        <begin position="32"/>
        <end position="41"/>
    </location>
</feature>
<reference evidence="2" key="1">
    <citation type="submission" date="2020-02" db="EMBL/GenBank/DDBJ databases">
        <authorList>
            <person name="Meier V. D."/>
        </authorList>
    </citation>
    <scope>NUCLEOTIDE SEQUENCE</scope>
    <source>
        <strain evidence="2">AVDCRST_MAG03</strain>
    </source>
</reference>
<evidence type="ECO:0000256" key="1">
    <source>
        <dbReference type="SAM" id="MobiDB-lite"/>
    </source>
</evidence>
<feature type="region of interest" description="Disordered" evidence="1">
    <location>
        <begin position="1"/>
        <end position="41"/>
    </location>
</feature>
<gene>
    <name evidence="2" type="ORF">AVDCRST_MAG03-1076</name>
</gene>
<name>A0A6J4NZY0_9ACTN</name>
<evidence type="ECO:0000313" key="2">
    <source>
        <dbReference type="EMBL" id="CAA9398686.1"/>
    </source>
</evidence>
<dbReference type="EMBL" id="CADCUT010000060">
    <property type="protein sequence ID" value="CAA9398686.1"/>
    <property type="molecule type" value="Genomic_DNA"/>
</dbReference>
<sequence>DARGGPTALRAPRSRNRGGWPGPDGGPHPLPRRSEGRERRV</sequence>
<protein>
    <submittedName>
        <fullName evidence="2">Uncharacterized protein</fullName>
    </submittedName>
</protein>
<dbReference type="AlphaFoldDB" id="A0A6J4NZY0"/>
<feature type="non-terminal residue" evidence="2">
    <location>
        <position position="41"/>
    </location>
</feature>